<evidence type="ECO:0000259" key="13">
    <source>
        <dbReference type="Pfam" id="PF16192"/>
    </source>
</evidence>
<reference evidence="15" key="1">
    <citation type="submission" date="2016-12" db="EMBL/GenBank/DDBJ databases">
        <authorList>
            <person name="Meng X."/>
        </authorList>
    </citation>
    <scope>NUCLEOTIDE SEQUENCE [LARGE SCALE GENOMIC DNA]</scope>
    <source>
        <strain evidence="15">DSM 20732</strain>
    </source>
</reference>
<feature type="domain" description="ArnT-like N-terminal" evidence="12">
    <location>
        <begin position="119"/>
        <end position="260"/>
    </location>
</feature>
<dbReference type="GO" id="GO:0012505">
    <property type="term" value="C:endomembrane system"/>
    <property type="evidence" value="ECO:0007669"/>
    <property type="project" value="UniProtKB-SubCell"/>
</dbReference>
<feature type="transmembrane region" description="Helical" evidence="10">
    <location>
        <begin position="454"/>
        <end position="477"/>
    </location>
</feature>
<comment type="caution">
    <text evidence="14">The sequence shown here is derived from an EMBL/GenBank/DDBJ whole genome shotgun (WGS) entry which is preliminary data.</text>
</comment>
<feature type="region of interest" description="Disordered" evidence="11">
    <location>
        <begin position="493"/>
        <end position="513"/>
    </location>
</feature>
<feature type="transmembrane region" description="Helical" evidence="10">
    <location>
        <begin position="249"/>
        <end position="266"/>
    </location>
</feature>
<evidence type="ECO:0000256" key="10">
    <source>
        <dbReference type="RuleBase" id="RU367007"/>
    </source>
</evidence>
<dbReference type="InterPro" id="IPR032421">
    <property type="entry name" value="PMT_4TMC"/>
</dbReference>
<dbReference type="EMBL" id="MQVS01000011">
    <property type="protein sequence ID" value="OKL50986.1"/>
    <property type="molecule type" value="Genomic_DNA"/>
</dbReference>
<evidence type="ECO:0000256" key="2">
    <source>
        <dbReference type="ARBA" id="ARBA00004922"/>
    </source>
</evidence>
<dbReference type="EC" id="2.4.1.-" evidence="10"/>
<sequence>MGGASPGEAASELYWRSRLGLGALTSWRVAAAAWIVPLVVGLFAFVLRTIHLGHPHSIVFDETYYIKDAYTLWQNGYESEWADGANEAFARGDFSGAKTSPSFVVHPAVGKLMIALGLQLFGPESSFGWRFGAALTGTLTVVLLTWLAARLFHNQVLGAAAGLFLALDGQHLVQSRTSLLDIFLTFWVLVAMVCIVVDRDVSRGAMARDLARHGGITPSHYGPRTGVRWWLIGAGVAFGLACGVKWSGLYMLAAAGLLVLGWELGARRAVGVRRWEEAGIVRGGIPAFFALVGVAALTYTATWLKWFSNPGAYKHGWAAAERLAGREPWTPSFLPDAIADWLDYHKAIYTFHVGVTSEHSYMSSPFGWLLQLRPTSFYWPDDFSHRAGQTCASDRCVEAILAIGNVAVWWLGAAALLLVLWGAIFRRDWRAWLILAAYGGLYLPWFQYLNRTIFTFYTVVLSPWVCLALTYAVALLCQWLGARRAQPAVPAVPESTSEPAAEQPAAQSTPGAGPLPAAPVEGATWGQAMAWLWAPTRTWRARQWALVGGVTALVVAVAWFFWPIWVGDYIPYEEWQQRMWSERWI</sequence>
<protein>
    <recommendedName>
        <fullName evidence="9 10">Polyprenol-phosphate-mannose--protein mannosyltransferase</fullName>
        <ecNumber evidence="10">2.4.1.-</ecNumber>
    </recommendedName>
</protein>
<evidence type="ECO:0000256" key="4">
    <source>
        <dbReference type="ARBA" id="ARBA00022676"/>
    </source>
</evidence>
<feature type="transmembrane region" description="Helical" evidence="10">
    <location>
        <begin position="287"/>
        <end position="307"/>
    </location>
</feature>
<dbReference type="Proteomes" id="UP000185612">
    <property type="component" value="Unassembled WGS sequence"/>
</dbReference>
<dbReference type="STRING" id="52770.BSZ40_09490"/>
<keyword evidence="4 10" id="KW-0328">Glycosyltransferase</keyword>
<proteinExistence type="inferred from homology"/>
<dbReference type="InterPro" id="IPR027005">
    <property type="entry name" value="PMT-like"/>
</dbReference>
<evidence type="ECO:0000256" key="6">
    <source>
        <dbReference type="ARBA" id="ARBA00022692"/>
    </source>
</evidence>
<feature type="transmembrane region" description="Helical" evidence="10">
    <location>
        <begin position="127"/>
        <end position="149"/>
    </location>
</feature>
<feature type="transmembrane region" description="Helical" evidence="10">
    <location>
        <begin position="27"/>
        <end position="47"/>
    </location>
</feature>
<organism evidence="14 15">
    <name type="scientific">Buchananella hordeovulneris</name>
    <dbReference type="NCBI Taxonomy" id="52770"/>
    <lineage>
        <taxon>Bacteria</taxon>
        <taxon>Bacillati</taxon>
        <taxon>Actinomycetota</taxon>
        <taxon>Actinomycetes</taxon>
        <taxon>Actinomycetales</taxon>
        <taxon>Actinomycetaceae</taxon>
        <taxon>Buchananella</taxon>
    </lineage>
</organism>
<feature type="transmembrane region" description="Helical" evidence="10">
    <location>
        <begin position="431"/>
        <end position="448"/>
    </location>
</feature>
<evidence type="ECO:0000256" key="3">
    <source>
        <dbReference type="ARBA" id="ARBA00007222"/>
    </source>
</evidence>
<evidence type="ECO:0000256" key="11">
    <source>
        <dbReference type="SAM" id="MobiDB-lite"/>
    </source>
</evidence>
<evidence type="ECO:0000256" key="7">
    <source>
        <dbReference type="ARBA" id="ARBA00022989"/>
    </source>
</evidence>
<feature type="transmembrane region" description="Helical" evidence="10">
    <location>
        <begin position="407"/>
        <end position="424"/>
    </location>
</feature>
<evidence type="ECO:0000313" key="14">
    <source>
        <dbReference type="EMBL" id="OKL50986.1"/>
    </source>
</evidence>
<keyword evidence="15" id="KW-1185">Reference proteome</keyword>
<name>A0A1Q5PTY4_9ACTO</name>
<comment type="subcellular location">
    <subcellularLocation>
        <location evidence="10">Cell membrane</location>
    </subcellularLocation>
    <subcellularLocation>
        <location evidence="1">Endomembrane system</location>
        <topology evidence="1">Multi-pass membrane protein</topology>
    </subcellularLocation>
</comment>
<dbReference type="Pfam" id="PF16192">
    <property type="entry name" value="PMT_4TMC"/>
    <property type="match status" value="1"/>
</dbReference>
<keyword evidence="8 10" id="KW-0472">Membrane</keyword>
<keyword evidence="10" id="KW-1003">Cell membrane</keyword>
<evidence type="ECO:0000256" key="8">
    <source>
        <dbReference type="ARBA" id="ARBA00023136"/>
    </source>
</evidence>
<dbReference type="GO" id="GO:0004169">
    <property type="term" value="F:dolichyl-phosphate-mannose-protein mannosyltransferase activity"/>
    <property type="evidence" value="ECO:0007669"/>
    <property type="project" value="UniProtKB-UniRule"/>
</dbReference>
<dbReference type="Pfam" id="PF02366">
    <property type="entry name" value="PMT"/>
    <property type="match status" value="1"/>
</dbReference>
<evidence type="ECO:0000259" key="12">
    <source>
        <dbReference type="Pfam" id="PF02366"/>
    </source>
</evidence>
<dbReference type="InParanoid" id="A0A1Q5PTY4"/>
<gene>
    <name evidence="14" type="ORF">BSZ40_09490</name>
</gene>
<dbReference type="PANTHER" id="PTHR10050">
    <property type="entry name" value="DOLICHYL-PHOSPHATE-MANNOSE--PROTEIN MANNOSYLTRANSFERASE"/>
    <property type="match status" value="1"/>
</dbReference>
<keyword evidence="5 10" id="KW-0808">Transferase</keyword>
<evidence type="ECO:0000256" key="1">
    <source>
        <dbReference type="ARBA" id="ARBA00004127"/>
    </source>
</evidence>
<dbReference type="AlphaFoldDB" id="A0A1Q5PTY4"/>
<dbReference type="UniPathway" id="UPA00378"/>
<feature type="transmembrane region" description="Helical" evidence="10">
    <location>
        <begin position="544"/>
        <end position="565"/>
    </location>
</feature>
<keyword evidence="6 10" id="KW-0812">Transmembrane</keyword>
<evidence type="ECO:0000313" key="15">
    <source>
        <dbReference type="Proteomes" id="UP000185612"/>
    </source>
</evidence>
<feature type="transmembrane region" description="Helical" evidence="10">
    <location>
        <begin position="227"/>
        <end position="243"/>
    </location>
</feature>
<accession>A0A1Q5PTY4</accession>
<dbReference type="PANTHER" id="PTHR10050:SF46">
    <property type="entry name" value="PROTEIN O-MANNOSYL-TRANSFERASE 2"/>
    <property type="match status" value="1"/>
</dbReference>
<feature type="domain" description="Protein O-mannosyl-transferase C-terminal four TM" evidence="13">
    <location>
        <begin position="339"/>
        <end position="425"/>
    </location>
</feature>
<comment type="pathway">
    <text evidence="2 10">Protein modification; protein glycosylation.</text>
</comment>
<comment type="function">
    <text evidence="10">Protein O-mannosyltransferase that catalyzes the transfer of a single mannose residue from a polyprenol phospho-mannosyl lipidic donor to the hydroxyl group of selected serine and threonine residues in acceptor proteins.</text>
</comment>
<keyword evidence="7 10" id="KW-1133">Transmembrane helix</keyword>
<comment type="similarity">
    <text evidence="3 10">Belongs to the glycosyltransferase 39 family.</text>
</comment>
<dbReference type="InterPro" id="IPR003342">
    <property type="entry name" value="ArnT-like_N"/>
</dbReference>
<evidence type="ECO:0000256" key="9">
    <source>
        <dbReference type="ARBA" id="ARBA00093617"/>
    </source>
</evidence>
<dbReference type="GO" id="GO:0005886">
    <property type="term" value="C:plasma membrane"/>
    <property type="evidence" value="ECO:0007669"/>
    <property type="project" value="UniProtKB-SubCell"/>
</dbReference>
<feature type="transmembrane region" description="Helical" evidence="10">
    <location>
        <begin position="179"/>
        <end position="198"/>
    </location>
</feature>
<evidence type="ECO:0000256" key="5">
    <source>
        <dbReference type="ARBA" id="ARBA00022679"/>
    </source>
</evidence>